<feature type="compositionally biased region" description="Polar residues" evidence="1">
    <location>
        <begin position="38"/>
        <end position="49"/>
    </location>
</feature>
<comment type="caution">
    <text evidence="2">The sequence shown here is derived from an EMBL/GenBank/DDBJ whole genome shotgun (WGS) entry which is preliminary data.</text>
</comment>
<feature type="compositionally biased region" description="Polar residues" evidence="1">
    <location>
        <begin position="88"/>
        <end position="112"/>
    </location>
</feature>
<evidence type="ECO:0000313" key="2">
    <source>
        <dbReference type="EMBL" id="KAG7726123.1"/>
    </source>
</evidence>
<dbReference type="AlphaFoldDB" id="A0AAN6D3J1"/>
<proteinExistence type="predicted"/>
<evidence type="ECO:0000313" key="3">
    <source>
        <dbReference type="Proteomes" id="UP000738402"/>
    </source>
</evidence>
<sequence>MDYDPALQQLNVEADNPSPLRSRHKSESVSSSFKHLPSAQSMASPSTNYSARPSSSESGSSIDLVGSAKPNGLEKSFQGLTLTRHSATASSIWSTNTSPAGSNVWNRSVSQRHSPRPVPHEARTLSEGAKKDHRGDDYATSPLQYGHSIPEDSNNNLWNDLSNEISTAVNSPELLGINLPESRHVSLNGSSQQWDPLSQSTGSLVTPGFWGSTGSLDDTPLSHRMSRFFPSPVMESRKDTNGAVLGERRSHSTGLPASPLTLSLFAPENPKPSGGSLYGPVSSMATPLGGTTPLIPSRNSSYVDPLFDGFSLGTLPTSSDDTKKPKICHGDEPGTELAVRRIDEDALVPSIGDEVSLPPRFPKQTFHKQDTHSKIIKYIKAIIIRQPTQYMVYVASLPYDTPHSQCLALIHQAFKDYGEITHLVRDTNAKSSKIQPENDLFVRFKIVAKLFNEQKLPYKSHRFSNESTGRDSKMLLFFDCPSSSPQGDLGSSGSSTAKRQEISTYPEGFSSTFHRRGVNNFMFVRELQSKMITSKGRGTRSFQEMAEFRVSLPIEELDLKMGEPDAGRYDDDYKRPKRSYVVNIDLRVLENKPAPKEGRKYSRSGRSREKSAT</sequence>
<reference evidence="2" key="1">
    <citation type="journal article" date="2021" name="G3 (Bethesda)">
        <title>Genomic diversity, chromosomal rearrangements, and interspecies hybridization in the ogataea polymorpha species complex.</title>
        <authorList>
            <person name="Hanson S.J."/>
            <person name="Cinneide E.O."/>
            <person name="Salzberg L.I."/>
            <person name="Wolfe K.H."/>
            <person name="McGowan J."/>
            <person name="Fitzpatrick D.A."/>
            <person name="Matlin K."/>
        </authorList>
    </citation>
    <scope>NUCLEOTIDE SEQUENCE</scope>
    <source>
        <strain evidence="2">83-405-1</strain>
    </source>
</reference>
<protein>
    <submittedName>
        <fullName evidence="2">Uncharacterized protein</fullName>
    </submittedName>
</protein>
<accession>A0AAN6D3J1</accession>
<name>A0AAN6D3J1_9ASCO</name>
<organism evidence="2 3">
    <name type="scientific">Ogataea haglerorum</name>
    <dbReference type="NCBI Taxonomy" id="1937702"/>
    <lineage>
        <taxon>Eukaryota</taxon>
        <taxon>Fungi</taxon>
        <taxon>Dikarya</taxon>
        <taxon>Ascomycota</taxon>
        <taxon>Saccharomycotina</taxon>
        <taxon>Pichiomycetes</taxon>
        <taxon>Pichiales</taxon>
        <taxon>Pichiaceae</taxon>
        <taxon>Ogataea</taxon>
    </lineage>
</organism>
<feature type="compositionally biased region" description="Low complexity" evidence="1">
    <location>
        <begin position="50"/>
        <end position="67"/>
    </location>
</feature>
<dbReference type="EMBL" id="JAHLUH010000010">
    <property type="protein sequence ID" value="KAG7726123.1"/>
    <property type="molecule type" value="Genomic_DNA"/>
</dbReference>
<gene>
    <name evidence="2" type="ORF">KL933_003565</name>
</gene>
<feature type="region of interest" description="Disordered" evidence="1">
    <location>
        <begin position="88"/>
        <end position="139"/>
    </location>
</feature>
<feature type="region of interest" description="Disordered" evidence="1">
    <location>
        <begin position="1"/>
        <end position="67"/>
    </location>
</feature>
<dbReference type="Proteomes" id="UP000738402">
    <property type="component" value="Unassembled WGS sequence"/>
</dbReference>
<evidence type="ECO:0000256" key="1">
    <source>
        <dbReference type="SAM" id="MobiDB-lite"/>
    </source>
</evidence>
<feature type="compositionally biased region" description="Basic and acidic residues" evidence="1">
    <location>
        <begin position="118"/>
        <end position="137"/>
    </location>
</feature>
<feature type="region of interest" description="Disordered" evidence="1">
    <location>
        <begin position="591"/>
        <end position="613"/>
    </location>
</feature>